<name>A0ABR4ET85_9PEZI</name>
<organism evidence="2 3">
    <name type="scientific">Diaporthe vaccinii</name>
    <dbReference type="NCBI Taxonomy" id="105482"/>
    <lineage>
        <taxon>Eukaryota</taxon>
        <taxon>Fungi</taxon>
        <taxon>Dikarya</taxon>
        <taxon>Ascomycota</taxon>
        <taxon>Pezizomycotina</taxon>
        <taxon>Sordariomycetes</taxon>
        <taxon>Sordariomycetidae</taxon>
        <taxon>Diaporthales</taxon>
        <taxon>Diaporthaceae</taxon>
        <taxon>Diaporthe</taxon>
        <taxon>Diaporthe eres species complex</taxon>
    </lineage>
</organism>
<evidence type="ECO:0000313" key="2">
    <source>
        <dbReference type="EMBL" id="KAL2285649.1"/>
    </source>
</evidence>
<sequence length="193" mass="20221">MIGAAVGVGAGVSLANRSQSAESLSSSSTSALPTTSLSPASTGSSLIMSSTPTPTTTQSTTVSTTSIVGPSTTLYRDCPSSDNTLHDITLGEKTYTFRKFCNTVLLTIGDNSLVNQATTDLNTCINKCALYNHQNASEIAAGDPACNTVCWWNNVDVQLPGQCWGFVTQNSSAGEFQFEQQVICDSAGWINES</sequence>
<gene>
    <name evidence="2" type="ORF">FJTKL_07667</name>
</gene>
<proteinExistence type="predicted"/>
<accession>A0ABR4ET85</accession>
<keyword evidence="3" id="KW-1185">Reference proteome</keyword>
<evidence type="ECO:0000256" key="1">
    <source>
        <dbReference type="SAM" id="MobiDB-lite"/>
    </source>
</evidence>
<protein>
    <recommendedName>
        <fullName evidence="4">Apple domain-containing protein</fullName>
    </recommendedName>
</protein>
<comment type="caution">
    <text evidence="2">The sequence shown here is derived from an EMBL/GenBank/DDBJ whole genome shotgun (WGS) entry which is preliminary data.</text>
</comment>
<dbReference type="Proteomes" id="UP001600888">
    <property type="component" value="Unassembled WGS sequence"/>
</dbReference>
<feature type="region of interest" description="Disordered" evidence="1">
    <location>
        <begin position="23"/>
        <end position="65"/>
    </location>
</feature>
<dbReference type="EMBL" id="JBAWTH010000029">
    <property type="protein sequence ID" value="KAL2285649.1"/>
    <property type="molecule type" value="Genomic_DNA"/>
</dbReference>
<reference evidence="2 3" key="1">
    <citation type="submission" date="2024-03" db="EMBL/GenBank/DDBJ databases">
        <title>A high-quality draft genome sequence of Diaporthe vaccinii, a causative agent of upright dieback and viscid rot disease in cranberry plants.</title>
        <authorList>
            <person name="Sarrasin M."/>
            <person name="Lang B.F."/>
            <person name="Burger G."/>
        </authorList>
    </citation>
    <scope>NUCLEOTIDE SEQUENCE [LARGE SCALE GENOMIC DNA]</scope>
    <source>
        <strain evidence="2 3">IS7</strain>
    </source>
</reference>
<evidence type="ECO:0008006" key="4">
    <source>
        <dbReference type="Google" id="ProtNLM"/>
    </source>
</evidence>
<evidence type="ECO:0000313" key="3">
    <source>
        <dbReference type="Proteomes" id="UP001600888"/>
    </source>
</evidence>